<feature type="compositionally biased region" description="Low complexity" evidence="2">
    <location>
        <begin position="20"/>
        <end position="36"/>
    </location>
</feature>
<protein>
    <submittedName>
        <fullName evidence="4">MerR family transcriptional regulator</fullName>
    </submittedName>
</protein>
<feature type="domain" description="HTH merR-type" evidence="3">
    <location>
        <begin position="70"/>
        <end position="138"/>
    </location>
</feature>
<dbReference type="EMBL" id="JBHSBC010000001">
    <property type="protein sequence ID" value="MFC3978886.1"/>
    <property type="molecule type" value="Genomic_DNA"/>
</dbReference>
<dbReference type="PANTHER" id="PTHR30204">
    <property type="entry name" value="REDOX-CYCLING DRUG-SENSING TRANSCRIPTIONAL ACTIVATOR SOXR"/>
    <property type="match status" value="1"/>
</dbReference>
<organism evidence="4 5">
    <name type="scientific">Streptosporangium jomthongense</name>
    <dbReference type="NCBI Taxonomy" id="1193683"/>
    <lineage>
        <taxon>Bacteria</taxon>
        <taxon>Bacillati</taxon>
        <taxon>Actinomycetota</taxon>
        <taxon>Actinomycetes</taxon>
        <taxon>Streptosporangiales</taxon>
        <taxon>Streptosporangiaceae</taxon>
        <taxon>Streptosporangium</taxon>
    </lineage>
</organism>
<dbReference type="PRINTS" id="PR00040">
    <property type="entry name" value="HTHMERR"/>
</dbReference>
<dbReference type="Gene3D" id="1.10.1660.10">
    <property type="match status" value="1"/>
</dbReference>
<evidence type="ECO:0000256" key="1">
    <source>
        <dbReference type="ARBA" id="ARBA00023125"/>
    </source>
</evidence>
<evidence type="ECO:0000256" key="2">
    <source>
        <dbReference type="SAM" id="MobiDB-lite"/>
    </source>
</evidence>
<proteinExistence type="predicted"/>
<feature type="compositionally biased region" description="Polar residues" evidence="2">
    <location>
        <begin position="1"/>
        <end position="14"/>
    </location>
</feature>
<dbReference type="PROSITE" id="PS00552">
    <property type="entry name" value="HTH_MERR_1"/>
    <property type="match status" value="1"/>
</dbReference>
<evidence type="ECO:0000313" key="5">
    <source>
        <dbReference type="Proteomes" id="UP001595698"/>
    </source>
</evidence>
<name>A0ABV8ERF8_9ACTN</name>
<feature type="region of interest" description="Disordered" evidence="2">
    <location>
        <begin position="1"/>
        <end position="74"/>
    </location>
</feature>
<dbReference type="Proteomes" id="UP001595698">
    <property type="component" value="Unassembled WGS sequence"/>
</dbReference>
<dbReference type="InterPro" id="IPR047057">
    <property type="entry name" value="MerR_fam"/>
</dbReference>
<dbReference type="PANTHER" id="PTHR30204:SF93">
    <property type="entry name" value="HTH MERR-TYPE DOMAIN-CONTAINING PROTEIN"/>
    <property type="match status" value="1"/>
</dbReference>
<comment type="caution">
    <text evidence="4">The sequence shown here is derived from an EMBL/GenBank/DDBJ whole genome shotgun (WGS) entry which is preliminary data.</text>
</comment>
<dbReference type="SUPFAM" id="SSF46955">
    <property type="entry name" value="Putative DNA-binding domain"/>
    <property type="match status" value="1"/>
</dbReference>
<dbReference type="CDD" id="cd01282">
    <property type="entry name" value="HTH_MerR-like_sg3"/>
    <property type="match status" value="1"/>
</dbReference>
<dbReference type="InterPro" id="IPR000551">
    <property type="entry name" value="MerR-type_HTH_dom"/>
</dbReference>
<dbReference type="Pfam" id="PF13411">
    <property type="entry name" value="MerR_1"/>
    <property type="match status" value="1"/>
</dbReference>
<dbReference type="RefSeq" id="WP_386187234.1">
    <property type="nucleotide sequence ID" value="NZ_JBHSBC010000001.1"/>
</dbReference>
<evidence type="ECO:0000313" key="4">
    <source>
        <dbReference type="EMBL" id="MFC3978886.1"/>
    </source>
</evidence>
<dbReference type="InterPro" id="IPR009061">
    <property type="entry name" value="DNA-bd_dom_put_sf"/>
</dbReference>
<gene>
    <name evidence="4" type="ORF">ACFOYY_02055</name>
</gene>
<sequence>MQTGTLGRTPTPQKRGTALRPSTRRTVSSTASSSEAAPPPVVSRADASALPPRTASPGSASLAKTSSERGMKIGELARETGVSVRLLRYYEEQGLLTSHRSASGHRHYTAEAPTVVGHIRVLLAAGLPTRTIRDILPCIEGPGPDIHPCVQNYLRTHLEEIETQITTLQQSRSSLTNLLTATENFRTSSS</sequence>
<accession>A0ABV8ERF8</accession>
<reference evidence="5" key="1">
    <citation type="journal article" date="2019" name="Int. J. Syst. Evol. Microbiol.">
        <title>The Global Catalogue of Microorganisms (GCM) 10K type strain sequencing project: providing services to taxonomists for standard genome sequencing and annotation.</title>
        <authorList>
            <consortium name="The Broad Institute Genomics Platform"/>
            <consortium name="The Broad Institute Genome Sequencing Center for Infectious Disease"/>
            <person name="Wu L."/>
            <person name="Ma J."/>
        </authorList>
    </citation>
    <scope>NUCLEOTIDE SEQUENCE [LARGE SCALE GENOMIC DNA]</scope>
    <source>
        <strain evidence="5">TBRC 7912</strain>
    </source>
</reference>
<dbReference type="PROSITE" id="PS50937">
    <property type="entry name" value="HTH_MERR_2"/>
    <property type="match status" value="1"/>
</dbReference>
<dbReference type="SMART" id="SM00422">
    <property type="entry name" value="HTH_MERR"/>
    <property type="match status" value="1"/>
</dbReference>
<evidence type="ECO:0000259" key="3">
    <source>
        <dbReference type="PROSITE" id="PS50937"/>
    </source>
</evidence>
<feature type="compositionally biased region" description="Polar residues" evidence="2">
    <location>
        <begin position="56"/>
        <end position="65"/>
    </location>
</feature>
<keyword evidence="1" id="KW-0238">DNA-binding</keyword>
<keyword evidence="5" id="KW-1185">Reference proteome</keyword>